<evidence type="ECO:0000313" key="1">
    <source>
        <dbReference type="EMBL" id="AMO96975.1"/>
    </source>
</evidence>
<gene>
    <name evidence="1" type="ORF">CFter6_4379</name>
</gene>
<dbReference type="PATRIC" id="fig|158899.10.peg.4339"/>
<dbReference type="AlphaFoldDB" id="A0A127PGX5"/>
<accession>A0A127PGX5</accession>
<name>A0A127PGX5_9BURK</name>
<protein>
    <submittedName>
        <fullName evidence="1">Uncharacterized protein</fullName>
    </submittedName>
</protein>
<dbReference type="EMBL" id="CP013232">
    <property type="protein sequence ID" value="AMO96975.1"/>
    <property type="molecule type" value="Genomic_DNA"/>
</dbReference>
<evidence type="ECO:0000313" key="2">
    <source>
        <dbReference type="Proteomes" id="UP000072421"/>
    </source>
</evidence>
<dbReference type="Proteomes" id="UP000072421">
    <property type="component" value="Chromosome"/>
</dbReference>
<reference evidence="1 2" key="1">
    <citation type="submission" date="2015-11" db="EMBL/GenBank/DDBJ databases">
        <title>Exploring the genomic traits of fungus-feeding bacterial genus Collimonas.</title>
        <authorList>
            <person name="Song C."/>
            <person name="Schmidt R."/>
            <person name="de Jager V."/>
            <person name="Krzyzanowska D."/>
            <person name="Jongedijk E."/>
            <person name="Cankar K."/>
            <person name="Beekwilder J."/>
            <person name="van Veen A."/>
            <person name="de Boer W."/>
            <person name="van Veen J.A."/>
            <person name="Garbeva P."/>
        </authorList>
    </citation>
    <scope>NUCLEOTIDE SEQUENCE [LARGE SCALE GENOMIC DNA]</scope>
    <source>
        <strain evidence="1 2">Ter6</strain>
    </source>
</reference>
<proteinExistence type="predicted"/>
<sequence>MHLLGRGQNGSDFACRLGIKHYGIELLKSMIMKDIRFNCLLRTILIISPAAAR</sequence>
<organism evidence="1">
    <name type="scientific">Collimonas fungivorans</name>
    <dbReference type="NCBI Taxonomy" id="158899"/>
    <lineage>
        <taxon>Bacteria</taxon>
        <taxon>Pseudomonadati</taxon>
        <taxon>Pseudomonadota</taxon>
        <taxon>Betaproteobacteria</taxon>
        <taxon>Burkholderiales</taxon>
        <taxon>Oxalobacteraceae</taxon>
        <taxon>Collimonas</taxon>
    </lineage>
</organism>